<name>A0ABV5CMY2_9ACTN</name>
<sequence>MTLDRQIPVQFDHHSQAPAWRARTVAALKTLHTYATVRAAGGDPETAPADLLAWCRAGAVLLNRRRPATVGSRPAGRKRF</sequence>
<dbReference type="EMBL" id="JBCGDC010000019">
    <property type="protein sequence ID" value="MFB6393287.1"/>
    <property type="molecule type" value="Genomic_DNA"/>
</dbReference>
<organism evidence="1 2">
    <name type="scientific">Polymorphospora lycopeni</name>
    <dbReference type="NCBI Taxonomy" id="3140240"/>
    <lineage>
        <taxon>Bacteria</taxon>
        <taxon>Bacillati</taxon>
        <taxon>Actinomycetota</taxon>
        <taxon>Actinomycetes</taxon>
        <taxon>Micromonosporales</taxon>
        <taxon>Micromonosporaceae</taxon>
        <taxon>Polymorphospora</taxon>
    </lineage>
</organism>
<dbReference type="Proteomes" id="UP001582793">
    <property type="component" value="Unassembled WGS sequence"/>
</dbReference>
<reference evidence="1 2" key="1">
    <citation type="submission" date="2024-04" db="EMBL/GenBank/DDBJ databases">
        <title>Polymorphospora sp. isolated from Baiyangdian Lake in Xiong'an New Area.</title>
        <authorList>
            <person name="Zhang X."/>
            <person name="Liu J."/>
        </authorList>
    </citation>
    <scope>NUCLEOTIDE SEQUENCE [LARGE SCALE GENOMIC DNA]</scope>
    <source>
        <strain evidence="1 2">2-325</strain>
    </source>
</reference>
<accession>A0ABV5CMY2</accession>
<dbReference type="RefSeq" id="WP_375733841.1">
    <property type="nucleotide sequence ID" value="NZ_JBCGDC010000019.1"/>
</dbReference>
<proteinExistence type="predicted"/>
<keyword evidence="2" id="KW-1185">Reference proteome</keyword>
<evidence type="ECO:0000313" key="2">
    <source>
        <dbReference type="Proteomes" id="UP001582793"/>
    </source>
</evidence>
<comment type="caution">
    <text evidence="1">The sequence shown here is derived from an EMBL/GenBank/DDBJ whole genome shotgun (WGS) entry which is preliminary data.</text>
</comment>
<protein>
    <submittedName>
        <fullName evidence="1">Uncharacterized protein</fullName>
    </submittedName>
</protein>
<gene>
    <name evidence="1" type="ORF">AAFH96_09225</name>
</gene>
<evidence type="ECO:0000313" key="1">
    <source>
        <dbReference type="EMBL" id="MFB6393287.1"/>
    </source>
</evidence>